<evidence type="ECO:0000313" key="1">
    <source>
        <dbReference type="EMBL" id="BBO76706.1"/>
    </source>
</evidence>
<evidence type="ECO:0008006" key="3">
    <source>
        <dbReference type="Google" id="ProtNLM"/>
    </source>
</evidence>
<dbReference type="Gene3D" id="2.40.400.10">
    <property type="entry name" value="Acetoacetate decarboxylase-like"/>
    <property type="match status" value="1"/>
</dbReference>
<gene>
    <name evidence="1" type="ORF">DSCW_41230</name>
</gene>
<name>A0A5K7Z4L3_9BACT</name>
<proteinExistence type="predicted"/>
<reference evidence="1 2" key="1">
    <citation type="submission" date="2019-11" db="EMBL/GenBank/DDBJ databases">
        <title>Comparative genomics of hydrocarbon-degrading Desulfosarcina strains.</title>
        <authorList>
            <person name="Watanabe M."/>
            <person name="Kojima H."/>
            <person name="Fukui M."/>
        </authorList>
    </citation>
    <scope>NUCLEOTIDE SEQUENCE [LARGE SCALE GENOMIC DNA]</scope>
    <source>
        <strain evidence="1 2">PP31</strain>
    </source>
</reference>
<dbReference type="GO" id="GO:0016829">
    <property type="term" value="F:lyase activity"/>
    <property type="evidence" value="ECO:0007669"/>
    <property type="project" value="InterPro"/>
</dbReference>
<keyword evidence="2" id="KW-1185">Reference proteome</keyword>
<organism evidence="1 2">
    <name type="scientific">Desulfosarcina widdelii</name>
    <dbReference type="NCBI Taxonomy" id="947919"/>
    <lineage>
        <taxon>Bacteria</taxon>
        <taxon>Pseudomonadati</taxon>
        <taxon>Thermodesulfobacteriota</taxon>
        <taxon>Desulfobacteria</taxon>
        <taxon>Desulfobacterales</taxon>
        <taxon>Desulfosarcinaceae</taxon>
        <taxon>Desulfosarcina</taxon>
    </lineage>
</organism>
<protein>
    <recommendedName>
        <fullName evidence="3">Acetoacetate decarboxylase</fullName>
    </recommendedName>
</protein>
<evidence type="ECO:0000313" key="2">
    <source>
        <dbReference type="Proteomes" id="UP000427769"/>
    </source>
</evidence>
<dbReference type="KEGG" id="dwd:DSCW_41230"/>
<dbReference type="InterPro" id="IPR010451">
    <property type="entry name" value="Acetoacetate_decarboxylase"/>
</dbReference>
<dbReference type="Proteomes" id="UP000427769">
    <property type="component" value="Chromosome"/>
</dbReference>
<dbReference type="AlphaFoldDB" id="A0A5K7Z4L3"/>
<sequence>MKKNFFDVPRTYYTTSHTRTQVPMFFFKMAARIVNYFIDYDRVLPKLEGTGLKPCRFSKNKTMVSLIFFNYQQVTIGGYDEVVISIMVYPESLGAPSCPLSTILFVKKGDWWGNLGAYVLEMPVTIPAARAAGREIWGFPKFLTTIPYSLAGNHFEFGVDDPDTNEAIVRVKGEMGAGFSASAFDLVSFNNYEDTVFRVVTEVNGKMKNCLCKGVEVKTGPSEHRMAKNIRDLGLEAAKPFAIMSSDYLQTRLNPGKPVAEWKSPPLPYRYEQEEGFYIHQYDLLGENK</sequence>
<dbReference type="Pfam" id="PF06314">
    <property type="entry name" value="ADC"/>
    <property type="match status" value="1"/>
</dbReference>
<dbReference type="InterPro" id="IPR023375">
    <property type="entry name" value="ADC_dom_sf"/>
</dbReference>
<dbReference type="EMBL" id="AP021875">
    <property type="protein sequence ID" value="BBO76706.1"/>
    <property type="molecule type" value="Genomic_DNA"/>
</dbReference>
<dbReference type="OrthoDB" id="1633687at2"/>
<dbReference type="SUPFAM" id="SSF160104">
    <property type="entry name" value="Acetoacetate decarboxylase-like"/>
    <property type="match status" value="1"/>
</dbReference>
<dbReference type="RefSeq" id="WP_155305517.1">
    <property type="nucleotide sequence ID" value="NZ_AP021875.1"/>
</dbReference>
<accession>A0A5K7Z4L3</accession>